<name>A0A2K3KST2_TRIPR</name>
<gene>
    <name evidence="1" type="ORF">L195_g056667</name>
</gene>
<comment type="caution">
    <text evidence="1">The sequence shown here is derived from an EMBL/GenBank/DDBJ whole genome shotgun (WGS) entry which is preliminary data.</text>
</comment>
<organism evidence="1 2">
    <name type="scientific">Trifolium pratense</name>
    <name type="common">Red clover</name>
    <dbReference type="NCBI Taxonomy" id="57577"/>
    <lineage>
        <taxon>Eukaryota</taxon>
        <taxon>Viridiplantae</taxon>
        <taxon>Streptophyta</taxon>
        <taxon>Embryophyta</taxon>
        <taxon>Tracheophyta</taxon>
        <taxon>Spermatophyta</taxon>
        <taxon>Magnoliopsida</taxon>
        <taxon>eudicotyledons</taxon>
        <taxon>Gunneridae</taxon>
        <taxon>Pentapetalae</taxon>
        <taxon>rosids</taxon>
        <taxon>fabids</taxon>
        <taxon>Fabales</taxon>
        <taxon>Fabaceae</taxon>
        <taxon>Papilionoideae</taxon>
        <taxon>50 kb inversion clade</taxon>
        <taxon>NPAAA clade</taxon>
        <taxon>Hologalegina</taxon>
        <taxon>IRL clade</taxon>
        <taxon>Trifolieae</taxon>
        <taxon>Trifolium</taxon>
    </lineage>
</organism>
<sequence length="69" mass="8040">MFHTFIPFTFSLKFVTEFVKVEDRSQFCTRRQLRKTMVAVVVGDGGGGWRWSTVMEVVTDDCDWSREGE</sequence>
<reference evidence="1 2" key="2">
    <citation type="journal article" date="2017" name="Front. Plant Sci.">
        <title>Gene Classification and Mining of Molecular Markers Useful in Red Clover (Trifolium pratense) Breeding.</title>
        <authorList>
            <person name="Istvanek J."/>
            <person name="Dluhosova J."/>
            <person name="Dluhos P."/>
            <person name="Patkova L."/>
            <person name="Nedelnik J."/>
            <person name="Repkova J."/>
        </authorList>
    </citation>
    <scope>NUCLEOTIDE SEQUENCE [LARGE SCALE GENOMIC DNA]</scope>
    <source>
        <strain evidence="2">cv. Tatra</strain>
        <tissue evidence="1">Young leaves</tissue>
    </source>
</reference>
<dbReference type="EMBL" id="ASHM01108450">
    <property type="protein sequence ID" value="PNX69340.1"/>
    <property type="molecule type" value="Genomic_DNA"/>
</dbReference>
<evidence type="ECO:0000313" key="1">
    <source>
        <dbReference type="EMBL" id="PNX69340.1"/>
    </source>
</evidence>
<proteinExistence type="predicted"/>
<reference evidence="1 2" key="1">
    <citation type="journal article" date="2014" name="Am. J. Bot.">
        <title>Genome assembly and annotation for red clover (Trifolium pratense; Fabaceae).</title>
        <authorList>
            <person name="Istvanek J."/>
            <person name="Jaros M."/>
            <person name="Krenek A."/>
            <person name="Repkova J."/>
        </authorList>
    </citation>
    <scope>NUCLEOTIDE SEQUENCE [LARGE SCALE GENOMIC DNA]</scope>
    <source>
        <strain evidence="2">cv. Tatra</strain>
        <tissue evidence="1">Young leaves</tissue>
    </source>
</reference>
<dbReference type="Proteomes" id="UP000236291">
    <property type="component" value="Unassembled WGS sequence"/>
</dbReference>
<dbReference type="AlphaFoldDB" id="A0A2K3KST2"/>
<evidence type="ECO:0000313" key="2">
    <source>
        <dbReference type="Proteomes" id="UP000236291"/>
    </source>
</evidence>
<accession>A0A2K3KST2</accession>
<protein>
    <submittedName>
        <fullName evidence="1">Uncharacterized protein</fullName>
    </submittedName>
</protein>